<dbReference type="Proteomes" id="UP000657918">
    <property type="component" value="Unassembled WGS sequence"/>
</dbReference>
<feature type="signal peptide" evidence="13">
    <location>
        <begin position="1"/>
        <end position="26"/>
    </location>
</feature>
<evidence type="ECO:0000259" key="14">
    <source>
        <dbReference type="Pfam" id="PF08263"/>
    </source>
</evidence>
<evidence type="ECO:0000256" key="5">
    <source>
        <dbReference type="ARBA" id="ARBA00022692"/>
    </source>
</evidence>
<evidence type="ECO:0000256" key="8">
    <source>
        <dbReference type="ARBA" id="ARBA00022989"/>
    </source>
</evidence>
<evidence type="ECO:0000256" key="4">
    <source>
        <dbReference type="ARBA" id="ARBA00022614"/>
    </source>
</evidence>
<name>A0A835MVE5_9ROSI</name>
<proteinExistence type="inferred from homology"/>
<comment type="similarity">
    <text evidence="2">Belongs to the RLP family.</text>
</comment>
<keyword evidence="8 12" id="KW-1133">Transmembrane helix</keyword>
<evidence type="ECO:0000256" key="13">
    <source>
        <dbReference type="SAM" id="SignalP"/>
    </source>
</evidence>
<gene>
    <name evidence="15" type="ORF">SADUNF_Sadunf12G0001600</name>
</gene>
<feature type="chain" id="PRO_5032440593" description="Leucine-rich repeat-containing N-terminal plant-type domain-containing protein" evidence="13">
    <location>
        <begin position="27"/>
        <end position="845"/>
    </location>
</feature>
<dbReference type="Pfam" id="PF00560">
    <property type="entry name" value="LRR_1"/>
    <property type="match status" value="5"/>
</dbReference>
<comment type="subcellular location">
    <subcellularLocation>
        <location evidence="1">Cell membrane</location>
        <topology evidence="1">Single-pass type I membrane protein</topology>
    </subcellularLocation>
</comment>
<keyword evidence="4" id="KW-0433">Leucine-rich repeat</keyword>
<dbReference type="PROSITE" id="PS51450">
    <property type="entry name" value="LRR"/>
    <property type="match status" value="1"/>
</dbReference>
<accession>A0A835MVE5</accession>
<keyword evidence="9 12" id="KW-0472">Membrane</keyword>
<dbReference type="PANTHER" id="PTHR48061:SF46">
    <property type="entry name" value="LEUCINE-RICH REPEAT-CONTAINING N-TERMINAL PLANT-TYPE DOMAIN-CONTAINING PROTEIN"/>
    <property type="match status" value="1"/>
</dbReference>
<evidence type="ECO:0000256" key="12">
    <source>
        <dbReference type="SAM" id="Phobius"/>
    </source>
</evidence>
<dbReference type="InterPro" id="IPR025875">
    <property type="entry name" value="Leu-rich_rpt_4"/>
</dbReference>
<evidence type="ECO:0000256" key="9">
    <source>
        <dbReference type="ARBA" id="ARBA00023136"/>
    </source>
</evidence>
<keyword evidence="11" id="KW-0325">Glycoprotein</keyword>
<keyword evidence="10" id="KW-0675">Receptor</keyword>
<evidence type="ECO:0000256" key="11">
    <source>
        <dbReference type="ARBA" id="ARBA00023180"/>
    </source>
</evidence>
<evidence type="ECO:0000256" key="1">
    <source>
        <dbReference type="ARBA" id="ARBA00004251"/>
    </source>
</evidence>
<dbReference type="InterPro" id="IPR001611">
    <property type="entry name" value="Leu-rich_rpt"/>
</dbReference>
<dbReference type="SUPFAM" id="SSF52058">
    <property type="entry name" value="L domain-like"/>
    <property type="match status" value="2"/>
</dbReference>
<keyword evidence="16" id="KW-1185">Reference proteome</keyword>
<feature type="domain" description="Leucine-rich repeat-containing N-terminal plant-type" evidence="14">
    <location>
        <begin position="39"/>
        <end position="84"/>
    </location>
</feature>
<dbReference type="InterPro" id="IPR003591">
    <property type="entry name" value="Leu-rich_rpt_typical-subtyp"/>
</dbReference>
<dbReference type="Pfam" id="PF13855">
    <property type="entry name" value="LRR_8"/>
    <property type="match status" value="1"/>
</dbReference>
<dbReference type="GO" id="GO:0005886">
    <property type="term" value="C:plasma membrane"/>
    <property type="evidence" value="ECO:0007669"/>
    <property type="project" value="UniProtKB-SubCell"/>
</dbReference>
<keyword evidence="3" id="KW-1003">Cell membrane</keyword>
<evidence type="ECO:0000256" key="6">
    <source>
        <dbReference type="ARBA" id="ARBA00022729"/>
    </source>
</evidence>
<keyword evidence="6 13" id="KW-0732">Signal</keyword>
<dbReference type="EMBL" id="JADGMS010000012">
    <property type="protein sequence ID" value="KAF9671003.1"/>
    <property type="molecule type" value="Genomic_DNA"/>
</dbReference>
<dbReference type="SMART" id="SM00369">
    <property type="entry name" value="LRR_TYP"/>
    <property type="match status" value="7"/>
</dbReference>
<evidence type="ECO:0000313" key="15">
    <source>
        <dbReference type="EMBL" id="KAF9671003.1"/>
    </source>
</evidence>
<dbReference type="InterPro" id="IPR013210">
    <property type="entry name" value="LRR_N_plant-typ"/>
</dbReference>
<dbReference type="AlphaFoldDB" id="A0A835MVE5"/>
<dbReference type="SUPFAM" id="SSF52047">
    <property type="entry name" value="RNI-like"/>
    <property type="match status" value="1"/>
</dbReference>
<sequence>MGFYLLSLSQFLSSILFLFHFQTTISSSNYSSPSHSCAHDQSLSLLQFKASFSINSSASGYCQHPKTESWKEGTDCCLWDGVTCEMKTGVVTGLNLACSLLYGTLHSNSTLFSLRHLRELDLSDNDFISSHISPQFGQLSNLTHLRLNFSRFAGQVPSEISLLSKLVSLDLSENDNPSLEPISFDKLAQNLTQLRELGLSMVHMSLVAPDSLMNLSSSLSTLILTSCGLQGKFPSSFRKFKHLQHLNLKFNNLTGSIPYEFGQLNELVSIDLCFNAYLRVEPNSFDKIVQNLTKLRELRLGYVNMDLVIPNSLANLSSSLSILALWGCGLQGKFPGDIFLLPNLQVLDLTYNDRLTGSFPSSNASNGLRSLALSSTRISVDLENDFFTNLKLLEVLVLKDSNILRSNLTLIGHLTQLIRLDLACNKLGGQIPSSLKALASNSKLTGEIPSSICKLKFLLVLDLSNNSFGGFVPQCLGNFSNSLSHLNLGMNNLQGTIFSKFPKGNNLVYLNLNGNELEGKIPSSIINCANLEILDLGNNKIEDTFPYFLETLPELHVLVLRSNKLQGFVNGPTTNDPFPKLRIFDISSNNLSGPFPTEYFYSLAALMAYDQNTVYMESIYATSPYSIRVTWKGFETEFEKIQSALGILDFSNNNFTGEIPKLIGKLNGLRQLNLSHNSLRGQIPLSLGKLFNLESLDLSSNLLTGRIPQQLAFITFLAVLNLSHNQLEGAIPSGKQFNTFNASSFEGNLGLCGFPLPKDCNSSKAPTLQPSNFHDGDDLTFFGDGFGWKPVAIGYGCGFVFGVTGGYVVFRARKPAWFLRLVEDKWNLKARRTKKNARRNGVRRN</sequence>
<keyword evidence="5 12" id="KW-0812">Transmembrane</keyword>
<dbReference type="Gene3D" id="3.80.10.10">
    <property type="entry name" value="Ribonuclease Inhibitor"/>
    <property type="match status" value="5"/>
</dbReference>
<comment type="caution">
    <text evidence="15">The sequence shown here is derived from an EMBL/GenBank/DDBJ whole genome shotgun (WGS) entry which is preliminary data.</text>
</comment>
<evidence type="ECO:0000256" key="7">
    <source>
        <dbReference type="ARBA" id="ARBA00022737"/>
    </source>
</evidence>
<keyword evidence="7" id="KW-0677">Repeat</keyword>
<organism evidence="15 16">
    <name type="scientific">Salix dunnii</name>
    <dbReference type="NCBI Taxonomy" id="1413687"/>
    <lineage>
        <taxon>Eukaryota</taxon>
        <taxon>Viridiplantae</taxon>
        <taxon>Streptophyta</taxon>
        <taxon>Embryophyta</taxon>
        <taxon>Tracheophyta</taxon>
        <taxon>Spermatophyta</taxon>
        <taxon>Magnoliopsida</taxon>
        <taxon>eudicotyledons</taxon>
        <taxon>Gunneridae</taxon>
        <taxon>Pentapetalae</taxon>
        <taxon>rosids</taxon>
        <taxon>fabids</taxon>
        <taxon>Malpighiales</taxon>
        <taxon>Salicaceae</taxon>
        <taxon>Saliceae</taxon>
        <taxon>Salix</taxon>
    </lineage>
</organism>
<dbReference type="Pfam" id="PF12799">
    <property type="entry name" value="LRR_4"/>
    <property type="match status" value="1"/>
</dbReference>
<reference evidence="15 16" key="1">
    <citation type="submission" date="2020-10" db="EMBL/GenBank/DDBJ databases">
        <title>Plant Genome Project.</title>
        <authorList>
            <person name="Zhang R.-G."/>
        </authorList>
    </citation>
    <scope>NUCLEOTIDE SEQUENCE [LARGE SCALE GENOMIC DNA]</scope>
    <source>
        <strain evidence="15">FAFU-HL-1</strain>
        <tissue evidence="15">Leaf</tissue>
    </source>
</reference>
<dbReference type="FunFam" id="3.80.10.10:FF:000213">
    <property type="entry name" value="Tyrosine-sulfated glycopeptide receptor 1"/>
    <property type="match status" value="1"/>
</dbReference>
<evidence type="ECO:0000256" key="10">
    <source>
        <dbReference type="ARBA" id="ARBA00023170"/>
    </source>
</evidence>
<protein>
    <recommendedName>
        <fullName evidence="14">Leucine-rich repeat-containing N-terminal plant-type domain-containing protein</fullName>
    </recommendedName>
</protein>
<evidence type="ECO:0000256" key="3">
    <source>
        <dbReference type="ARBA" id="ARBA00022475"/>
    </source>
</evidence>
<dbReference type="Pfam" id="PF08263">
    <property type="entry name" value="LRRNT_2"/>
    <property type="match status" value="1"/>
</dbReference>
<dbReference type="PANTHER" id="PTHR48061">
    <property type="entry name" value="LEUCINE-RICH REPEAT RECEPTOR PROTEIN KINASE EMS1-LIKE-RELATED"/>
    <property type="match status" value="1"/>
</dbReference>
<evidence type="ECO:0000313" key="16">
    <source>
        <dbReference type="Proteomes" id="UP000657918"/>
    </source>
</evidence>
<dbReference type="InterPro" id="IPR032675">
    <property type="entry name" value="LRR_dom_sf"/>
</dbReference>
<dbReference type="Pfam" id="PF13516">
    <property type="entry name" value="LRR_6"/>
    <property type="match status" value="1"/>
</dbReference>
<dbReference type="OrthoDB" id="851625at2759"/>
<dbReference type="InterPro" id="IPR046956">
    <property type="entry name" value="RLP23-like"/>
</dbReference>
<feature type="transmembrane region" description="Helical" evidence="12">
    <location>
        <begin position="792"/>
        <end position="810"/>
    </location>
</feature>
<evidence type="ECO:0000256" key="2">
    <source>
        <dbReference type="ARBA" id="ARBA00009592"/>
    </source>
</evidence>